<dbReference type="InterPro" id="IPR011761">
    <property type="entry name" value="ATP-grasp"/>
</dbReference>
<reference evidence="9 10" key="1">
    <citation type="submission" date="2013-07" db="EMBL/GenBank/DDBJ databases">
        <authorList>
            <person name="Stoco P.H."/>
            <person name="Wagner G."/>
            <person name="Gerber A."/>
            <person name="Zaha A."/>
            <person name="Thompson C."/>
            <person name="Bartholomeu D.C."/>
            <person name="Luckemeyer D.D."/>
            <person name="Bahia D."/>
            <person name="Loreto E."/>
            <person name="Prestes E.B."/>
            <person name="Lima F.M."/>
            <person name="Rodrigues-Luiz G."/>
            <person name="Vallejo G.A."/>
            <person name="Filho J.F."/>
            <person name="Monteiro K.M."/>
            <person name="Tyler K.M."/>
            <person name="de Almeida L.G."/>
            <person name="Ortiz M.F."/>
            <person name="Siervo M.A."/>
            <person name="de Moraes M.H."/>
            <person name="Cunha O.L."/>
            <person name="Mendonca-Neto R."/>
            <person name="Silva R."/>
            <person name="Teixeira S.M."/>
            <person name="Murta S.M."/>
            <person name="Sincero T.C."/>
            <person name="Mendes T.A."/>
            <person name="Urmenyi T.P."/>
            <person name="Silva V.G."/>
            <person name="da Rocha W.D."/>
            <person name="Andersson B."/>
            <person name="Romanha A.J."/>
            <person name="Steindel M."/>
            <person name="de Vasconcelos A.T."/>
            <person name="Grisard E.C."/>
        </authorList>
    </citation>
    <scope>NUCLEOTIDE SEQUENCE [LARGE SCALE GENOMIC DNA]</scope>
    <source>
        <strain evidence="9 10">SC58</strain>
    </source>
</reference>
<dbReference type="GO" id="GO:0005524">
    <property type="term" value="F:ATP binding"/>
    <property type="evidence" value="ECO:0007669"/>
    <property type="project" value="UniProtKB-UniRule"/>
</dbReference>
<dbReference type="PROSITE" id="PS50979">
    <property type="entry name" value="BC"/>
    <property type="match status" value="1"/>
</dbReference>
<dbReference type="AlphaFoldDB" id="A0A061J6H4"/>
<keyword evidence="4 6" id="KW-0067">ATP-binding</keyword>
<dbReference type="InterPro" id="IPR011764">
    <property type="entry name" value="Biotin_carboxylation_dom"/>
</dbReference>
<evidence type="ECO:0000256" key="6">
    <source>
        <dbReference type="PROSITE-ProRule" id="PRU00409"/>
    </source>
</evidence>
<proteinExistence type="predicted"/>
<gene>
    <name evidence="9" type="ORF">TRSC58_02338</name>
</gene>
<dbReference type="InterPro" id="IPR005479">
    <property type="entry name" value="CPAse_ATP-bd"/>
</dbReference>
<dbReference type="InterPro" id="IPR050856">
    <property type="entry name" value="Biotin_carboxylase_complex"/>
</dbReference>
<accession>A0A061J6H4</accession>
<sequence>MLSRTRFCHAGFKKVLVANRGEIACRVFRTCREMRIKTVAVCCECELNAKHVQEADEAFVLGPPPATLSYLRGERIIEAARRLRADAVHPGYGFLSESPEFAAAVAAAGLEFIGPPASAMASMGSKSESKRIMEAAGVPVVPGYYGEDQSFERLFEEANKIGFPVLIKAVSGGGGKGMKIVRNVEEFEIMLESAKREAINFFKDDRVLLERYITQPRHIECQIFFDKFGNGVFFSERDCSVQRRHQKVIEEAPAPHLSAEVQQQIGKVSLTAAKAVGYVGAGTVEFIFDTDRNIFFFMEMNTRLQVEHPVTEEVCRIRGRPLDLVRLQLETAAGTPLGFTQEDILIHGACVETRIYAESPEKGFLPGSGRLEYIQEPPQGMHGGVKVRLDTGFRTGDDVLLHYDPMIAKLVVWGEDRSKALEGMHTALDEYHIVGVQTNVEFLKRCLQNSAFVEGGVTTNFIEKNLTALLQKKPLTESVLALGAVSFLNSFGSATAAFRLNHALVQRVAFVADGRTVTVSVSVSCDGCFLCDIDGGRCRVTVERWNPISDGTFAFSVRIDDGCRFDCTSIVTSKEIALVLPEGFYTLKLPSLAEDFGNAALQEAGSARVVSPMPGKVTKLLVLNGATVKQGQPILMLEAMKMEHFVRATCEGELEFCVRDGETVGGDHLLANITPAS</sequence>
<dbReference type="SUPFAM" id="SSF56059">
    <property type="entry name" value="Glutathione synthetase ATP-binding domain-like"/>
    <property type="match status" value="1"/>
</dbReference>
<name>A0A061J6H4_TRYRA</name>
<dbReference type="CDD" id="cd06850">
    <property type="entry name" value="biotinyl_domain"/>
    <property type="match status" value="1"/>
</dbReference>
<dbReference type="PROSITE" id="PS50975">
    <property type="entry name" value="ATP_GRASP"/>
    <property type="match status" value="1"/>
</dbReference>
<keyword evidence="5" id="KW-0092">Biotin</keyword>
<dbReference type="GO" id="GO:0004485">
    <property type="term" value="F:methylcrotonoyl-CoA carboxylase activity"/>
    <property type="evidence" value="ECO:0007669"/>
    <property type="project" value="TreeGrafter"/>
</dbReference>
<protein>
    <submittedName>
        <fullName evidence="9">3-methylcrotonyl-CoA carboxylase</fullName>
    </submittedName>
</protein>
<dbReference type="SUPFAM" id="SSF52440">
    <property type="entry name" value="PreATP-grasp domain"/>
    <property type="match status" value="1"/>
</dbReference>
<dbReference type="FunFam" id="3.40.50.20:FF:000010">
    <property type="entry name" value="Propionyl-CoA carboxylase subunit alpha"/>
    <property type="match status" value="1"/>
</dbReference>
<feature type="domain" description="ATP-grasp" evidence="7">
    <location>
        <begin position="130"/>
        <end position="333"/>
    </location>
</feature>
<dbReference type="PROSITE" id="PS00188">
    <property type="entry name" value="BIOTIN"/>
    <property type="match status" value="1"/>
</dbReference>
<dbReference type="SUPFAM" id="SSF51230">
    <property type="entry name" value="Single hybrid motif"/>
    <property type="match status" value="1"/>
</dbReference>
<evidence type="ECO:0000259" key="7">
    <source>
        <dbReference type="PROSITE" id="PS50975"/>
    </source>
</evidence>
<dbReference type="SUPFAM" id="SSF51246">
    <property type="entry name" value="Rudiment single hybrid motif"/>
    <property type="match status" value="1"/>
</dbReference>
<evidence type="ECO:0000256" key="1">
    <source>
        <dbReference type="ARBA" id="ARBA00001953"/>
    </source>
</evidence>
<dbReference type="GO" id="GO:0005739">
    <property type="term" value="C:mitochondrion"/>
    <property type="evidence" value="ECO:0007669"/>
    <property type="project" value="TreeGrafter"/>
</dbReference>
<organism evidence="9 10">
    <name type="scientific">Trypanosoma rangeli SC58</name>
    <dbReference type="NCBI Taxonomy" id="429131"/>
    <lineage>
        <taxon>Eukaryota</taxon>
        <taxon>Discoba</taxon>
        <taxon>Euglenozoa</taxon>
        <taxon>Kinetoplastea</taxon>
        <taxon>Metakinetoplastina</taxon>
        <taxon>Trypanosomatida</taxon>
        <taxon>Trypanosomatidae</taxon>
        <taxon>Trypanosoma</taxon>
        <taxon>Herpetosoma</taxon>
    </lineage>
</organism>
<dbReference type="OrthoDB" id="196847at2759"/>
<evidence type="ECO:0000256" key="2">
    <source>
        <dbReference type="ARBA" id="ARBA00022598"/>
    </source>
</evidence>
<keyword evidence="2" id="KW-0436">Ligase</keyword>
<feature type="domain" description="Biotin carboxylation" evidence="8">
    <location>
        <begin position="11"/>
        <end position="467"/>
    </location>
</feature>
<dbReference type="Gene3D" id="2.40.50.100">
    <property type="match status" value="1"/>
</dbReference>
<dbReference type="GO" id="GO:0046872">
    <property type="term" value="F:metal ion binding"/>
    <property type="evidence" value="ECO:0007669"/>
    <property type="project" value="InterPro"/>
</dbReference>
<keyword evidence="3 6" id="KW-0547">Nucleotide-binding</keyword>
<dbReference type="FunFam" id="3.30.470.20:FF:000028">
    <property type="entry name" value="Methylcrotonoyl-CoA carboxylase subunit alpha, mitochondrial"/>
    <property type="match status" value="1"/>
</dbReference>
<dbReference type="PANTHER" id="PTHR18866">
    <property type="entry name" value="CARBOXYLASE:PYRUVATE/ACETYL-COA/PROPIONYL-COA CARBOXYLASE"/>
    <property type="match status" value="1"/>
</dbReference>
<evidence type="ECO:0000313" key="10">
    <source>
        <dbReference type="Proteomes" id="UP000031737"/>
    </source>
</evidence>
<dbReference type="InterPro" id="IPR000089">
    <property type="entry name" value="Biotin_lipoyl"/>
</dbReference>
<dbReference type="InterPro" id="IPR011054">
    <property type="entry name" value="Rudment_hybrid_motif"/>
</dbReference>
<dbReference type="Gene3D" id="3.30.470.20">
    <property type="entry name" value="ATP-grasp fold, B domain"/>
    <property type="match status" value="1"/>
</dbReference>
<dbReference type="Pfam" id="PF02786">
    <property type="entry name" value="CPSase_L_D2"/>
    <property type="match status" value="1"/>
</dbReference>
<dbReference type="InterPro" id="IPR001882">
    <property type="entry name" value="Biotin_BS"/>
</dbReference>
<dbReference type="FunFam" id="3.30.1490.20:FF:000003">
    <property type="entry name" value="acetyl-CoA carboxylase isoform X1"/>
    <property type="match status" value="1"/>
</dbReference>
<dbReference type="PANTHER" id="PTHR18866:SF33">
    <property type="entry name" value="METHYLCROTONOYL-COA CARBOXYLASE SUBUNIT ALPHA, MITOCHONDRIAL-RELATED"/>
    <property type="match status" value="1"/>
</dbReference>
<evidence type="ECO:0000313" key="9">
    <source>
        <dbReference type="EMBL" id="ESL09935.1"/>
    </source>
</evidence>
<dbReference type="VEuPathDB" id="TriTrypDB:TRSC58_02338"/>
<evidence type="ECO:0000256" key="5">
    <source>
        <dbReference type="ARBA" id="ARBA00023267"/>
    </source>
</evidence>
<dbReference type="SMART" id="SM00878">
    <property type="entry name" value="Biotin_carb_C"/>
    <property type="match status" value="1"/>
</dbReference>
<comment type="cofactor">
    <cofactor evidence="1">
        <name>biotin</name>
        <dbReference type="ChEBI" id="CHEBI:57586"/>
    </cofactor>
</comment>
<dbReference type="InterPro" id="IPR005482">
    <property type="entry name" value="Biotin_COase_C"/>
</dbReference>
<dbReference type="Pfam" id="PF00289">
    <property type="entry name" value="Biotin_carb_N"/>
    <property type="match status" value="1"/>
</dbReference>
<evidence type="ECO:0000256" key="4">
    <source>
        <dbReference type="ARBA" id="ARBA00022840"/>
    </source>
</evidence>
<evidence type="ECO:0000256" key="3">
    <source>
        <dbReference type="ARBA" id="ARBA00022741"/>
    </source>
</evidence>
<dbReference type="PROSITE" id="PS00867">
    <property type="entry name" value="CPSASE_2"/>
    <property type="match status" value="1"/>
</dbReference>
<dbReference type="Pfam" id="PF00364">
    <property type="entry name" value="Biotin_lipoyl"/>
    <property type="match status" value="1"/>
</dbReference>
<evidence type="ECO:0000259" key="8">
    <source>
        <dbReference type="PROSITE" id="PS50979"/>
    </source>
</evidence>
<dbReference type="InterPro" id="IPR016185">
    <property type="entry name" value="PreATP-grasp_dom_sf"/>
</dbReference>
<comment type="caution">
    <text evidence="9">The sequence shown here is derived from an EMBL/GenBank/DDBJ whole genome shotgun (WGS) entry which is preliminary data.</text>
</comment>
<keyword evidence="10" id="KW-1185">Reference proteome</keyword>
<dbReference type="EMBL" id="AUPL01002338">
    <property type="protein sequence ID" value="ESL09935.1"/>
    <property type="molecule type" value="Genomic_DNA"/>
</dbReference>
<dbReference type="InterPro" id="IPR011053">
    <property type="entry name" value="Single_hybrid_motif"/>
</dbReference>
<dbReference type="InterPro" id="IPR005481">
    <property type="entry name" value="BC-like_N"/>
</dbReference>
<dbReference type="Pfam" id="PF02785">
    <property type="entry name" value="Biotin_carb_C"/>
    <property type="match status" value="1"/>
</dbReference>
<dbReference type="Proteomes" id="UP000031737">
    <property type="component" value="Unassembled WGS sequence"/>
</dbReference>